<feature type="transmembrane region" description="Helical" evidence="6">
    <location>
        <begin position="755"/>
        <end position="774"/>
    </location>
</feature>
<evidence type="ECO:0000256" key="6">
    <source>
        <dbReference type="SAM" id="Phobius"/>
    </source>
</evidence>
<dbReference type="GO" id="GO:0016020">
    <property type="term" value="C:membrane"/>
    <property type="evidence" value="ECO:0007669"/>
    <property type="project" value="UniProtKB-SubCell"/>
</dbReference>
<accession>A0A4U0WS49</accession>
<dbReference type="PANTHER" id="PTHR37994">
    <property type="entry name" value="ARAE_2_N DOMAIN-CONTAINING PROTEIN-RELATED"/>
    <property type="match status" value="1"/>
</dbReference>
<feature type="transmembrane region" description="Helical" evidence="6">
    <location>
        <begin position="655"/>
        <end position="672"/>
    </location>
</feature>
<feature type="region of interest" description="Disordered" evidence="5">
    <location>
        <begin position="442"/>
        <end position="470"/>
    </location>
</feature>
<keyword evidence="4 6" id="KW-0472">Membrane</keyword>
<feature type="domain" description="Integral membrane bound transporter" evidence="9">
    <location>
        <begin position="676"/>
        <end position="815"/>
    </location>
</feature>
<evidence type="ECO:0000256" key="4">
    <source>
        <dbReference type="ARBA" id="ARBA00023136"/>
    </source>
</evidence>
<evidence type="ECO:0000256" key="3">
    <source>
        <dbReference type="ARBA" id="ARBA00022989"/>
    </source>
</evidence>
<comment type="subcellular location">
    <subcellularLocation>
        <location evidence="1">Membrane</location>
        <topology evidence="1">Multi-pass membrane protein</topology>
    </subcellularLocation>
</comment>
<keyword evidence="3 6" id="KW-1133">Transmembrane helix</keyword>
<feature type="region of interest" description="Disordered" evidence="5">
    <location>
        <begin position="288"/>
        <end position="308"/>
    </location>
</feature>
<keyword evidence="11" id="KW-1185">Reference proteome</keyword>
<feature type="transmembrane region" description="Helical" evidence="6">
    <location>
        <begin position="706"/>
        <end position="726"/>
    </location>
</feature>
<feature type="transmembrane region" description="Helical" evidence="6">
    <location>
        <begin position="81"/>
        <end position="102"/>
    </location>
</feature>
<dbReference type="InterPro" id="IPR049453">
    <property type="entry name" value="Memb_transporter_dom"/>
</dbReference>
<feature type="transmembrane region" description="Helical" evidence="6">
    <location>
        <begin position="794"/>
        <end position="820"/>
    </location>
</feature>
<evidence type="ECO:0000259" key="7">
    <source>
        <dbReference type="Pfam" id="PF10334"/>
    </source>
</evidence>
<feature type="transmembrane region" description="Helical" evidence="6">
    <location>
        <begin position="678"/>
        <end position="699"/>
    </location>
</feature>
<feature type="compositionally biased region" description="Polar residues" evidence="5">
    <location>
        <begin position="1"/>
        <end position="10"/>
    </location>
</feature>
<gene>
    <name evidence="10" type="ORF">B0A49_11614</name>
</gene>
<evidence type="ECO:0008006" key="12">
    <source>
        <dbReference type="Google" id="ProtNLM"/>
    </source>
</evidence>
<dbReference type="STRING" id="331657.A0A4U0WS49"/>
<dbReference type="Pfam" id="PF10337">
    <property type="entry name" value="ArAE_2_N"/>
    <property type="match status" value="1"/>
</dbReference>
<protein>
    <recommendedName>
        <fullName evidence="12">ER transporter 6TM N-terminal domain-containing protein</fullName>
    </recommendedName>
</protein>
<feature type="domain" description="DUF2421" evidence="7">
    <location>
        <begin position="819"/>
        <end position="1048"/>
    </location>
</feature>
<dbReference type="EMBL" id="NAJN01001095">
    <property type="protein sequence ID" value="TKA65797.1"/>
    <property type="molecule type" value="Genomic_DNA"/>
</dbReference>
<evidence type="ECO:0000256" key="1">
    <source>
        <dbReference type="ARBA" id="ARBA00004141"/>
    </source>
</evidence>
<dbReference type="AlphaFoldDB" id="A0A4U0WS49"/>
<organism evidence="10 11">
    <name type="scientific">Cryomyces minteri</name>
    <dbReference type="NCBI Taxonomy" id="331657"/>
    <lineage>
        <taxon>Eukaryota</taxon>
        <taxon>Fungi</taxon>
        <taxon>Dikarya</taxon>
        <taxon>Ascomycota</taxon>
        <taxon>Pezizomycotina</taxon>
        <taxon>Dothideomycetes</taxon>
        <taxon>Dothideomycetes incertae sedis</taxon>
        <taxon>Cryomyces</taxon>
    </lineage>
</organism>
<proteinExistence type="predicted"/>
<evidence type="ECO:0000256" key="5">
    <source>
        <dbReference type="SAM" id="MobiDB-lite"/>
    </source>
</evidence>
<evidence type="ECO:0000259" key="9">
    <source>
        <dbReference type="Pfam" id="PF13515"/>
    </source>
</evidence>
<reference evidence="10 11" key="1">
    <citation type="submission" date="2017-03" db="EMBL/GenBank/DDBJ databases">
        <title>Genomes of endolithic fungi from Antarctica.</title>
        <authorList>
            <person name="Coleine C."/>
            <person name="Masonjones S."/>
            <person name="Stajich J.E."/>
        </authorList>
    </citation>
    <scope>NUCLEOTIDE SEQUENCE [LARGE SCALE GENOMIC DNA]</scope>
    <source>
        <strain evidence="10 11">CCFEE 5187</strain>
    </source>
</reference>
<feature type="transmembrane region" description="Helical" evidence="6">
    <location>
        <begin position="232"/>
        <end position="250"/>
    </location>
</feature>
<feature type="domain" description="Putative ER transporter 6TM N-terminal" evidence="8">
    <location>
        <begin position="45"/>
        <end position="491"/>
    </location>
</feature>
<name>A0A4U0WS49_9PEZI</name>
<evidence type="ECO:0000313" key="11">
    <source>
        <dbReference type="Proteomes" id="UP000308768"/>
    </source>
</evidence>
<sequence>MASTSNSSDPSARDGHSSGVSQEAGSEKKQASEPSIKSPKLLKLKQIWAKTGLDVPTLLMMGKAGLPPTIGLAIYQADSVASVYTTLGYLIGIISILGFAIMPRAKFLQTILLNILATCFAVSIALLAIWTSVQARKHTTPSVTTSGTGGVGTAGTPASGAQTGGYNSSASAVCGIWLFFQIYLVNTLRAKYVQFTFPGIIWSIFANVSMIYGPQFTTMAQGISFARQLLEAFLTGFAIAAGVSLFIIPMTSREVVFKEMTGYVMALRGALEASTKYLKSLEQVDMFTPPTLDGEADNDEQKKRRRPEAEALKAAVAGIVALHSKLHGDLPFAKREIALGKLGPDDLHDIGKMLRSIMLPIVGLSSVIDIFERVAESRGWDRPLGRSSDASHVPTDEEHAAAVENWHNIMRTLHEPFAMITEVIDEGLHHILLTLQLIKPPKKSKNGGKGSNKADDVEARGDVPRPGERGFAEYLDRKTQEFHKSKELTLRLWCQQTGIQLSPGFFEHPRTAPYRLPEDIKYESDDQHQRHQRQLYLVLYMEFLLMSTSRAVHDFVVFADHKAESGKLSRTRLIVPGVKRMRKWVMHTFSHQEDASNDDHHAMNEMSSGTSNIYLGEAFAKKKDPEHLPPKNVWEKLGNRFRAVPRFLRSPESSFGFRVACATMSIAIVAYLRNTYQFFVMQRLFWSLIMVAISMTPTAGQSLFSFGLRIFGTTVAMVASLVIYYIVDRQVAGVLVFLWLFVSCGFYVVLKMPKFIMAAMISCVTTTLIIGYELEVRKVGQAVVTSNGQPYYPIYLFAPYRLATVAGGLAVAFIWTIFPYPISEHSEVRKNLGAALYLLANYYSVVHATVKARIRGEQGDMNLKNSPGRKLDKARNTVFSKQMLVLNGLRTHSAFVKFEVPIGGRFPKAQYDAIINSVQNLITYMSLISYASNTFSDLGDEDEESQTVWLRDFRRLVSSANLTSNEITSLLALLSASISNGQPLPPYLQAPQPYALSKKLEALDPDILSVRHITEPGYAAFAVMQVSTRCLIEDLKKLMHGVKDLVGELDFSFHTVSTSNDSLDSNETLLNRDVDKGKQE</sequence>
<feature type="transmembrane region" description="Helical" evidence="6">
    <location>
        <begin position="166"/>
        <end position="185"/>
    </location>
</feature>
<dbReference type="Proteomes" id="UP000308768">
    <property type="component" value="Unassembled WGS sequence"/>
</dbReference>
<evidence type="ECO:0000313" key="10">
    <source>
        <dbReference type="EMBL" id="TKA65797.1"/>
    </source>
</evidence>
<dbReference type="OrthoDB" id="2274698at2759"/>
<feature type="transmembrane region" description="Helical" evidence="6">
    <location>
        <begin position="732"/>
        <end position="750"/>
    </location>
</feature>
<comment type="caution">
    <text evidence="10">The sequence shown here is derived from an EMBL/GenBank/DDBJ whole genome shotgun (WGS) entry which is preliminary data.</text>
</comment>
<evidence type="ECO:0000256" key="2">
    <source>
        <dbReference type="ARBA" id="ARBA00022692"/>
    </source>
</evidence>
<dbReference type="InterPro" id="IPR018820">
    <property type="entry name" value="BRE4-related_DUF2421"/>
</dbReference>
<feature type="compositionally biased region" description="Basic and acidic residues" evidence="5">
    <location>
        <begin position="299"/>
        <end position="308"/>
    </location>
</feature>
<feature type="region of interest" description="Disordered" evidence="5">
    <location>
        <begin position="1"/>
        <end position="36"/>
    </location>
</feature>
<feature type="transmembrane region" description="Helical" evidence="6">
    <location>
        <begin position="192"/>
        <end position="212"/>
    </location>
</feature>
<feature type="compositionally biased region" description="Basic and acidic residues" evidence="5">
    <location>
        <begin position="452"/>
        <end position="470"/>
    </location>
</feature>
<keyword evidence="2 6" id="KW-0812">Transmembrane</keyword>
<feature type="transmembrane region" description="Helical" evidence="6">
    <location>
        <begin position="111"/>
        <end position="133"/>
    </location>
</feature>
<dbReference type="Pfam" id="PF10334">
    <property type="entry name" value="BRE4"/>
    <property type="match status" value="1"/>
</dbReference>
<evidence type="ECO:0000259" key="8">
    <source>
        <dbReference type="Pfam" id="PF10337"/>
    </source>
</evidence>
<dbReference type="Pfam" id="PF13515">
    <property type="entry name" value="FUSC_2"/>
    <property type="match status" value="1"/>
</dbReference>
<dbReference type="InterPro" id="IPR018823">
    <property type="entry name" value="ArAE_2_N"/>
</dbReference>
<dbReference type="PANTHER" id="PTHR37994:SF4">
    <property type="entry name" value="ER TRANSPORTER 6TM N-TERMINAL DOMAIN-CONTAINING PROTEIN-RELATED"/>
    <property type="match status" value="1"/>
</dbReference>